<feature type="non-terminal residue" evidence="1">
    <location>
        <position position="158"/>
    </location>
</feature>
<feature type="non-terminal residue" evidence="1">
    <location>
        <position position="1"/>
    </location>
</feature>
<keyword evidence="2" id="KW-1185">Reference proteome</keyword>
<organism evidence="1 2">
    <name type="scientific">Prorocentrum cordatum</name>
    <dbReference type="NCBI Taxonomy" id="2364126"/>
    <lineage>
        <taxon>Eukaryota</taxon>
        <taxon>Sar</taxon>
        <taxon>Alveolata</taxon>
        <taxon>Dinophyceae</taxon>
        <taxon>Prorocentrales</taxon>
        <taxon>Prorocentraceae</taxon>
        <taxon>Prorocentrum</taxon>
    </lineage>
</organism>
<dbReference type="Proteomes" id="UP001189429">
    <property type="component" value="Unassembled WGS sequence"/>
</dbReference>
<comment type="caution">
    <text evidence="1">The sequence shown here is derived from an EMBL/GenBank/DDBJ whole genome shotgun (WGS) entry which is preliminary data.</text>
</comment>
<proteinExistence type="predicted"/>
<evidence type="ECO:0000313" key="2">
    <source>
        <dbReference type="Proteomes" id="UP001189429"/>
    </source>
</evidence>
<gene>
    <name evidence="1" type="ORF">PCOR1329_LOCUS80485</name>
</gene>
<protein>
    <submittedName>
        <fullName evidence="1">Uncharacterized protein</fullName>
    </submittedName>
</protein>
<reference evidence="1" key="1">
    <citation type="submission" date="2023-10" db="EMBL/GenBank/DDBJ databases">
        <authorList>
            <person name="Chen Y."/>
            <person name="Shah S."/>
            <person name="Dougan E. K."/>
            <person name="Thang M."/>
            <person name="Chan C."/>
        </authorList>
    </citation>
    <scope>NUCLEOTIDE SEQUENCE [LARGE SCALE GENOMIC DNA]</scope>
</reference>
<sequence length="158" mass="17454">TSTSSSPLIPSRSSSFSSSRELLDWLPAVWAKLCSLFVAVAESGGHSLWQLTAVVERLDFIFRKIRTRARSNSRSSAARPSSPCRGSWEAAKSSSIVIVDGFQLAGTRCARSSRSRAGRRLNSCGTWRRSASSECPRRLWWLARTRSSNLIRSLSGVF</sequence>
<name>A0ABN9XWI6_9DINO</name>
<dbReference type="EMBL" id="CAUYUJ010021403">
    <property type="protein sequence ID" value="CAK0904490.1"/>
    <property type="molecule type" value="Genomic_DNA"/>
</dbReference>
<accession>A0ABN9XWI6</accession>
<evidence type="ECO:0000313" key="1">
    <source>
        <dbReference type="EMBL" id="CAK0904490.1"/>
    </source>
</evidence>